<protein>
    <submittedName>
        <fullName evidence="1">Uncharacterized protein</fullName>
    </submittedName>
</protein>
<gene>
    <name evidence="1" type="ORF">S03H2_37770</name>
</gene>
<accession>X1H1U5</accession>
<comment type="caution">
    <text evidence="1">The sequence shown here is derived from an EMBL/GenBank/DDBJ whole genome shotgun (WGS) entry which is preliminary data.</text>
</comment>
<organism evidence="1">
    <name type="scientific">marine sediment metagenome</name>
    <dbReference type="NCBI Taxonomy" id="412755"/>
    <lineage>
        <taxon>unclassified sequences</taxon>
        <taxon>metagenomes</taxon>
        <taxon>ecological metagenomes</taxon>
    </lineage>
</organism>
<sequence length="279" mass="29644">WDPDGGRANYGGNWSRAEWWNIDPGDLTIEWVQGDLWEKWSEMAQPPYGTLQESYYVEDGQIHWGYFGDYRWYSGYGGGVFINRGSNVTFIDCQGTRYDPHRAFYFRNGEGPNSKVLGFTIINGYAQGPAGAPGQPGYNGDNLGYNLSDFDPVSVDPAADPNTLPPRALNGANATGNGYGGAILCGDPCIPSAWGSPTIQYCVIENCTVTGAQGGDGAVGQNGPWQHWTLGDEDPCFPGQIDPDATMTDNDDGQWGGHGGAGSGNGYGGAIACLGGSSP</sequence>
<name>X1H1U5_9ZZZZ</name>
<feature type="non-terminal residue" evidence="1">
    <location>
        <position position="1"/>
    </location>
</feature>
<proteinExistence type="predicted"/>
<evidence type="ECO:0000313" key="1">
    <source>
        <dbReference type="EMBL" id="GAH51060.1"/>
    </source>
</evidence>
<dbReference type="AlphaFoldDB" id="X1H1U5"/>
<reference evidence="1" key="1">
    <citation type="journal article" date="2014" name="Front. Microbiol.">
        <title>High frequency of phylogenetically diverse reductive dehalogenase-homologous genes in deep subseafloor sedimentary metagenomes.</title>
        <authorList>
            <person name="Kawai M."/>
            <person name="Futagami T."/>
            <person name="Toyoda A."/>
            <person name="Takaki Y."/>
            <person name="Nishi S."/>
            <person name="Hori S."/>
            <person name="Arai W."/>
            <person name="Tsubouchi T."/>
            <person name="Morono Y."/>
            <person name="Uchiyama I."/>
            <person name="Ito T."/>
            <person name="Fujiyama A."/>
            <person name="Inagaki F."/>
            <person name="Takami H."/>
        </authorList>
    </citation>
    <scope>NUCLEOTIDE SEQUENCE</scope>
    <source>
        <strain evidence="1">Expedition CK06-06</strain>
    </source>
</reference>
<dbReference type="EMBL" id="BARU01023259">
    <property type="protein sequence ID" value="GAH51060.1"/>
    <property type="molecule type" value="Genomic_DNA"/>
</dbReference>
<feature type="non-terminal residue" evidence="1">
    <location>
        <position position="279"/>
    </location>
</feature>